<keyword evidence="1" id="KW-0805">Transcription regulation</keyword>
<evidence type="ECO:0000259" key="4">
    <source>
        <dbReference type="PROSITE" id="PS50987"/>
    </source>
</evidence>
<dbReference type="InterPro" id="IPR036390">
    <property type="entry name" value="WH_DNA-bd_sf"/>
</dbReference>
<proteinExistence type="predicted"/>
<evidence type="ECO:0000256" key="3">
    <source>
        <dbReference type="ARBA" id="ARBA00023163"/>
    </source>
</evidence>
<dbReference type="PRINTS" id="PR00778">
    <property type="entry name" value="HTHARSR"/>
</dbReference>
<dbReference type="NCBIfam" id="NF033788">
    <property type="entry name" value="HTH_metalloreg"/>
    <property type="match status" value="1"/>
</dbReference>
<dbReference type="EMBL" id="CAAHFH010000002">
    <property type="protein sequence ID" value="VGO22261.1"/>
    <property type="molecule type" value="Genomic_DNA"/>
</dbReference>
<organism evidence="5 6">
    <name type="scientific">Pontiella sulfatireligans</name>
    <dbReference type="NCBI Taxonomy" id="2750658"/>
    <lineage>
        <taxon>Bacteria</taxon>
        <taxon>Pseudomonadati</taxon>
        <taxon>Kiritimatiellota</taxon>
        <taxon>Kiritimatiellia</taxon>
        <taxon>Kiritimatiellales</taxon>
        <taxon>Pontiellaceae</taxon>
        <taxon>Pontiella</taxon>
    </lineage>
</organism>
<dbReference type="Pfam" id="PF01022">
    <property type="entry name" value="HTH_5"/>
    <property type="match status" value="1"/>
</dbReference>
<name>A0A6C2USM8_9BACT</name>
<dbReference type="PROSITE" id="PS50987">
    <property type="entry name" value="HTH_ARSR_2"/>
    <property type="match status" value="1"/>
</dbReference>
<dbReference type="SMART" id="SM00418">
    <property type="entry name" value="HTH_ARSR"/>
    <property type="match status" value="1"/>
</dbReference>
<sequence>MKPCNFQLFELQAELCQMMANAKRIAIVEILSSGECCVGELAKALETSVSTVSQHLRTMKDKGVVLNRKDGQTVYYRLKNPKLVEGCHIMREFLLEEMEAQGRIARDYDEETVLTH</sequence>
<evidence type="ECO:0000313" key="6">
    <source>
        <dbReference type="Proteomes" id="UP000346198"/>
    </source>
</evidence>
<dbReference type="CDD" id="cd00090">
    <property type="entry name" value="HTH_ARSR"/>
    <property type="match status" value="1"/>
</dbReference>
<protein>
    <submittedName>
        <fullName evidence="5">Transcriptional activator HlyU</fullName>
    </submittedName>
</protein>
<keyword evidence="2" id="KW-0238">DNA-binding</keyword>
<dbReference type="InterPro" id="IPR011991">
    <property type="entry name" value="ArsR-like_HTH"/>
</dbReference>
<dbReference type="PANTHER" id="PTHR33154">
    <property type="entry name" value="TRANSCRIPTIONAL REGULATOR, ARSR FAMILY"/>
    <property type="match status" value="1"/>
</dbReference>
<dbReference type="InterPro" id="IPR036388">
    <property type="entry name" value="WH-like_DNA-bd_sf"/>
</dbReference>
<dbReference type="GO" id="GO:0003677">
    <property type="term" value="F:DNA binding"/>
    <property type="evidence" value="ECO:0007669"/>
    <property type="project" value="UniProtKB-KW"/>
</dbReference>
<accession>A0A6C2USM8</accession>
<dbReference type="AlphaFoldDB" id="A0A6C2USM8"/>
<dbReference type="RefSeq" id="WP_136063653.1">
    <property type="nucleotide sequence ID" value="NZ_CAAHFH010000002.1"/>
</dbReference>
<dbReference type="PANTHER" id="PTHR33154:SF28">
    <property type="entry name" value="HTH-TYPE TRANSCRIPTIONAL REGULATOR YGAV-RELATED"/>
    <property type="match status" value="1"/>
</dbReference>
<evidence type="ECO:0000256" key="2">
    <source>
        <dbReference type="ARBA" id="ARBA00023125"/>
    </source>
</evidence>
<feature type="domain" description="HTH arsR-type" evidence="4">
    <location>
        <begin position="4"/>
        <end position="101"/>
    </location>
</feature>
<evidence type="ECO:0000313" key="5">
    <source>
        <dbReference type="EMBL" id="VGO22261.1"/>
    </source>
</evidence>
<dbReference type="SUPFAM" id="SSF46785">
    <property type="entry name" value="Winged helix' DNA-binding domain"/>
    <property type="match status" value="1"/>
</dbReference>
<dbReference type="InterPro" id="IPR051081">
    <property type="entry name" value="HTH_MetalResp_TranReg"/>
</dbReference>
<dbReference type="Gene3D" id="1.10.10.10">
    <property type="entry name" value="Winged helix-like DNA-binding domain superfamily/Winged helix DNA-binding domain"/>
    <property type="match status" value="1"/>
</dbReference>
<dbReference type="GO" id="GO:0003700">
    <property type="term" value="F:DNA-binding transcription factor activity"/>
    <property type="evidence" value="ECO:0007669"/>
    <property type="project" value="InterPro"/>
</dbReference>
<evidence type="ECO:0000256" key="1">
    <source>
        <dbReference type="ARBA" id="ARBA00023015"/>
    </source>
</evidence>
<gene>
    <name evidence="5" type="primary">hlyU</name>
    <name evidence="5" type="ORF">SCARR_04343</name>
</gene>
<keyword evidence="6" id="KW-1185">Reference proteome</keyword>
<reference evidence="5 6" key="1">
    <citation type="submission" date="2019-04" db="EMBL/GenBank/DDBJ databases">
        <authorList>
            <person name="Van Vliet M D."/>
        </authorList>
    </citation>
    <scope>NUCLEOTIDE SEQUENCE [LARGE SCALE GENOMIC DNA]</scope>
    <source>
        <strain evidence="5 6">F21</strain>
    </source>
</reference>
<dbReference type="InterPro" id="IPR001845">
    <property type="entry name" value="HTH_ArsR_DNA-bd_dom"/>
</dbReference>
<keyword evidence="3" id="KW-0804">Transcription</keyword>
<dbReference type="Proteomes" id="UP000346198">
    <property type="component" value="Unassembled WGS sequence"/>
</dbReference>